<dbReference type="Proteomes" id="UP001221757">
    <property type="component" value="Unassembled WGS sequence"/>
</dbReference>
<comment type="caution">
    <text evidence="2">The sequence shown here is derived from an EMBL/GenBank/DDBJ whole genome shotgun (WGS) entry which is preliminary data.</text>
</comment>
<keyword evidence="3" id="KW-1185">Reference proteome</keyword>
<organism evidence="2 3">
    <name type="scientific">Mycena rosella</name>
    <name type="common">Pink bonnet</name>
    <name type="synonym">Agaricus rosellus</name>
    <dbReference type="NCBI Taxonomy" id="1033263"/>
    <lineage>
        <taxon>Eukaryota</taxon>
        <taxon>Fungi</taxon>
        <taxon>Dikarya</taxon>
        <taxon>Basidiomycota</taxon>
        <taxon>Agaricomycotina</taxon>
        <taxon>Agaricomycetes</taxon>
        <taxon>Agaricomycetidae</taxon>
        <taxon>Agaricales</taxon>
        <taxon>Marasmiineae</taxon>
        <taxon>Mycenaceae</taxon>
        <taxon>Mycena</taxon>
    </lineage>
</organism>
<proteinExistence type="predicted"/>
<evidence type="ECO:0000313" key="3">
    <source>
        <dbReference type="Proteomes" id="UP001221757"/>
    </source>
</evidence>
<reference evidence="2" key="1">
    <citation type="submission" date="2023-03" db="EMBL/GenBank/DDBJ databases">
        <title>Massive genome expansion in bonnet fungi (Mycena s.s.) driven by repeated elements and novel gene families across ecological guilds.</title>
        <authorList>
            <consortium name="Lawrence Berkeley National Laboratory"/>
            <person name="Harder C.B."/>
            <person name="Miyauchi S."/>
            <person name="Viragh M."/>
            <person name="Kuo A."/>
            <person name="Thoen E."/>
            <person name="Andreopoulos B."/>
            <person name="Lu D."/>
            <person name="Skrede I."/>
            <person name="Drula E."/>
            <person name="Henrissat B."/>
            <person name="Morin E."/>
            <person name="Kohler A."/>
            <person name="Barry K."/>
            <person name="LaButti K."/>
            <person name="Morin E."/>
            <person name="Salamov A."/>
            <person name="Lipzen A."/>
            <person name="Mereny Z."/>
            <person name="Hegedus B."/>
            <person name="Baldrian P."/>
            <person name="Stursova M."/>
            <person name="Weitz H."/>
            <person name="Taylor A."/>
            <person name="Grigoriev I.V."/>
            <person name="Nagy L.G."/>
            <person name="Martin F."/>
            <person name="Kauserud H."/>
        </authorList>
    </citation>
    <scope>NUCLEOTIDE SEQUENCE</scope>
    <source>
        <strain evidence="2">CBHHK067</strain>
    </source>
</reference>
<evidence type="ECO:0000256" key="1">
    <source>
        <dbReference type="SAM" id="MobiDB-lite"/>
    </source>
</evidence>
<dbReference type="AlphaFoldDB" id="A0AAD7FW33"/>
<feature type="region of interest" description="Disordered" evidence="1">
    <location>
        <begin position="61"/>
        <end position="129"/>
    </location>
</feature>
<evidence type="ECO:0000313" key="2">
    <source>
        <dbReference type="EMBL" id="KAJ7640619.1"/>
    </source>
</evidence>
<feature type="compositionally biased region" description="Basic and acidic residues" evidence="1">
    <location>
        <begin position="61"/>
        <end position="92"/>
    </location>
</feature>
<dbReference type="EMBL" id="JARKIE010000424">
    <property type="protein sequence ID" value="KAJ7640619.1"/>
    <property type="molecule type" value="Genomic_DNA"/>
</dbReference>
<gene>
    <name evidence="2" type="ORF">B0H17DRAFT_1148914</name>
</gene>
<feature type="region of interest" description="Disordered" evidence="1">
    <location>
        <begin position="185"/>
        <end position="272"/>
    </location>
</feature>
<feature type="region of interest" description="Disordered" evidence="1">
    <location>
        <begin position="1"/>
        <end position="44"/>
    </location>
</feature>
<feature type="compositionally biased region" description="Basic and acidic residues" evidence="1">
    <location>
        <begin position="245"/>
        <end position="272"/>
    </location>
</feature>
<feature type="compositionally biased region" description="Basic and acidic residues" evidence="1">
    <location>
        <begin position="209"/>
        <end position="231"/>
    </location>
</feature>
<name>A0AAD7FW33_MYCRO</name>
<accession>A0AAD7FW33</accession>
<protein>
    <submittedName>
        <fullName evidence="2">Uncharacterized protein</fullName>
    </submittedName>
</protein>
<sequence length="373" mass="42982">MLAVFGRDPRLPRRLGQRLPNREETGRRCQTISKSRSRRRHKSSCVQRCQTPARKEKFITAANRDRGLRRLGHRDNEETEKPRNLKEMHRDNGQQQRDLAARIHKPSSLASSPAPRNERMECDGPTDSAESAWKFVEPWEVEIERNEKDVHRSRSSQYVHVQQREQIYEALKEWSKISSGGIARNGGGAKVRKGKENAEKRLGTRNTRMRAESGAEKNARADRKEVPRDRQGGQMDEWCMSGGERGTDGRDVGKHRDSDAGESRKDKGQERTVKLFGDRHTPFSSKKLWEWVRRENENNDIAGKRQHNVHCLPVAQGVRICSACGRRASELHREGSWEHTINGQRAASRIFGEGEMRDDEVEEKEEICLPLLW</sequence>